<dbReference type="EMBL" id="LAZR01049391">
    <property type="protein sequence ID" value="KKK89759.1"/>
    <property type="molecule type" value="Genomic_DNA"/>
</dbReference>
<protein>
    <submittedName>
        <fullName evidence="1">Uncharacterized protein</fullName>
    </submittedName>
</protein>
<proteinExistence type="predicted"/>
<evidence type="ECO:0000313" key="1">
    <source>
        <dbReference type="EMBL" id="KKK89759.1"/>
    </source>
</evidence>
<feature type="non-terminal residue" evidence="1">
    <location>
        <position position="1"/>
    </location>
</feature>
<comment type="caution">
    <text evidence="1">The sequence shown here is derived from an EMBL/GenBank/DDBJ whole genome shotgun (WGS) entry which is preliminary data.</text>
</comment>
<organism evidence="1">
    <name type="scientific">marine sediment metagenome</name>
    <dbReference type="NCBI Taxonomy" id="412755"/>
    <lineage>
        <taxon>unclassified sequences</taxon>
        <taxon>metagenomes</taxon>
        <taxon>ecological metagenomes</taxon>
    </lineage>
</organism>
<accession>A0A0F9BGM3</accession>
<sequence>VDRLVELKEIQEVTPVSGRDRPQGQYRVFVSCREGEN</sequence>
<gene>
    <name evidence="1" type="ORF">LCGC14_2729890</name>
</gene>
<reference evidence="1" key="1">
    <citation type="journal article" date="2015" name="Nature">
        <title>Complex archaea that bridge the gap between prokaryotes and eukaryotes.</title>
        <authorList>
            <person name="Spang A."/>
            <person name="Saw J.H."/>
            <person name="Jorgensen S.L."/>
            <person name="Zaremba-Niedzwiedzka K."/>
            <person name="Martijn J."/>
            <person name="Lind A.E."/>
            <person name="van Eijk R."/>
            <person name="Schleper C."/>
            <person name="Guy L."/>
            <person name="Ettema T.J."/>
        </authorList>
    </citation>
    <scope>NUCLEOTIDE SEQUENCE</scope>
</reference>
<name>A0A0F9BGM3_9ZZZZ</name>
<dbReference type="AlphaFoldDB" id="A0A0F9BGM3"/>